<accession>G5QXW2</accession>
<organism evidence="1 2">
    <name type="scientific">Salmonella enterica subsp. enterica serovar Senftenberg str. A4-543</name>
    <dbReference type="NCBI Taxonomy" id="913082"/>
    <lineage>
        <taxon>Bacteria</taxon>
        <taxon>Pseudomonadati</taxon>
        <taxon>Pseudomonadota</taxon>
        <taxon>Gammaproteobacteria</taxon>
        <taxon>Enterobacterales</taxon>
        <taxon>Enterobacteriaceae</taxon>
        <taxon>Salmonella</taxon>
    </lineage>
</organism>
<dbReference type="AlphaFoldDB" id="G5QXW2"/>
<dbReference type="Proteomes" id="UP000005065">
    <property type="component" value="Unassembled WGS sequence"/>
</dbReference>
<name>G5QXW2_SALSE</name>
<gene>
    <name evidence="1" type="ORF">LTSESEN_1644</name>
</gene>
<dbReference type="PATRIC" id="fig|913082.3.peg.1270"/>
<evidence type="ECO:0000313" key="2">
    <source>
        <dbReference type="Proteomes" id="UP000005065"/>
    </source>
</evidence>
<comment type="caution">
    <text evidence="1">The sequence shown here is derived from an EMBL/GenBank/DDBJ whole genome shotgun (WGS) entry which is preliminary data.</text>
</comment>
<sequence length="211" mass="22871">MISIAVARIYPGAFMAALEWPEDVCPASLTWRPESNTKTFRSPFNGSSQTARFPGTRWVCSLTFNNLTDEKSRRIDALVASLDGEYGRVKVRDWGRSGRTPAGAPVIDGANQTGTQIQSKGWTPGAVVLRQGDYFTVNDELKMVTADVTSAANGTAMIVFAPMLRSSPPANAAIEVAKPYGIFKLKDNQQGAGNRVPGVFTSYTLELEEAF</sequence>
<dbReference type="EMBL" id="AFCU01000550">
    <property type="protein sequence ID" value="EHC91041.1"/>
    <property type="molecule type" value="Genomic_DNA"/>
</dbReference>
<evidence type="ECO:0000313" key="1">
    <source>
        <dbReference type="EMBL" id="EHC91041.1"/>
    </source>
</evidence>
<dbReference type="BioCyc" id="SENT913082:G120J-4838-MONOMER"/>
<reference evidence="1 2" key="1">
    <citation type="journal article" date="2011" name="BMC Genomics">
        <title>Genome sequencing reveals diversification of virulence factor content and possible host adaptation in distinct subpopulations of Salmonella enterica.</title>
        <authorList>
            <person name="den Bakker H.C."/>
            <person name="Moreno Switt A.I."/>
            <person name="Govoni G."/>
            <person name="Cummings C.A."/>
            <person name="Ranieri M.L."/>
            <person name="Degoricija L."/>
            <person name="Hoelzer K."/>
            <person name="Rodriguez-Rivera L.D."/>
            <person name="Brown S."/>
            <person name="Bolchacova E."/>
            <person name="Furtado M.R."/>
            <person name="Wiedmann M."/>
        </authorList>
    </citation>
    <scope>NUCLEOTIDE SEQUENCE [LARGE SCALE GENOMIC DNA]</scope>
    <source>
        <strain evidence="1 2">A4-543</strain>
    </source>
</reference>
<evidence type="ECO:0008006" key="3">
    <source>
        <dbReference type="Google" id="ProtNLM"/>
    </source>
</evidence>
<protein>
    <recommendedName>
        <fullName evidence="3">Phage protein</fullName>
    </recommendedName>
</protein>
<proteinExistence type="predicted"/>